<dbReference type="PANTHER" id="PTHR33204">
    <property type="entry name" value="TRANSCRIPTIONAL REGULATOR, MARR FAMILY"/>
    <property type="match status" value="1"/>
</dbReference>
<dbReference type="InterPro" id="IPR036390">
    <property type="entry name" value="WH_DNA-bd_sf"/>
</dbReference>
<name>A0A182D4L4_BLAVI</name>
<dbReference type="GO" id="GO:0003677">
    <property type="term" value="F:DNA binding"/>
    <property type="evidence" value="ECO:0007669"/>
    <property type="project" value="UniProtKB-KW"/>
</dbReference>
<protein>
    <submittedName>
        <fullName evidence="5">Transcriptional regulator</fullName>
    </submittedName>
</protein>
<dbReference type="Gene3D" id="1.10.10.10">
    <property type="entry name" value="Winged helix-like DNA-binding domain superfamily/Winged helix DNA-binding domain"/>
    <property type="match status" value="1"/>
</dbReference>
<dbReference type="PANTHER" id="PTHR33204:SF39">
    <property type="entry name" value="TRANSCRIPTIONAL REGULATORY PROTEIN"/>
    <property type="match status" value="1"/>
</dbReference>
<dbReference type="SUPFAM" id="SSF46785">
    <property type="entry name" value="Winged helix' DNA-binding domain"/>
    <property type="match status" value="1"/>
</dbReference>
<accession>A0A182D4L4</accession>
<feature type="domain" description="HTH hxlR-type" evidence="4">
    <location>
        <begin position="29"/>
        <end position="128"/>
    </location>
</feature>
<keyword evidence="1" id="KW-0805">Transcription regulation</keyword>
<dbReference type="AlphaFoldDB" id="A0A182D4L4"/>
<evidence type="ECO:0000313" key="5">
    <source>
        <dbReference type="EMBL" id="BAR99692.1"/>
    </source>
</evidence>
<keyword evidence="2" id="KW-0238">DNA-binding</keyword>
<evidence type="ECO:0000256" key="2">
    <source>
        <dbReference type="ARBA" id="ARBA00023125"/>
    </source>
</evidence>
<proteinExistence type="predicted"/>
<dbReference type="InterPro" id="IPR002577">
    <property type="entry name" value="HTH_HxlR"/>
</dbReference>
<evidence type="ECO:0000256" key="3">
    <source>
        <dbReference type="ARBA" id="ARBA00023163"/>
    </source>
</evidence>
<sequence>MTGFGPAQEGTAMKPGYSHVPADHVAAECSRVAPVLSRIGDKWTVLVVTMLGRGPMRFNALRREIGSISQRMLTLTLRSLERDGLATRTVRPTVPPQVEYALTELGRSLLVPVSAIRDWARAHADAIEQAQRRFDGRCADEAGTAVRAIADQASAS</sequence>
<dbReference type="EMBL" id="AP014854">
    <property type="protein sequence ID" value="BAR99692.1"/>
    <property type="molecule type" value="Genomic_DNA"/>
</dbReference>
<dbReference type="Pfam" id="PF01638">
    <property type="entry name" value="HxlR"/>
    <property type="match status" value="1"/>
</dbReference>
<keyword evidence="3" id="KW-0804">Transcription</keyword>
<organism evidence="5">
    <name type="scientific">Blastochloris viridis</name>
    <name type="common">Rhodopseudomonas viridis</name>
    <dbReference type="NCBI Taxonomy" id="1079"/>
    <lineage>
        <taxon>Bacteria</taxon>
        <taxon>Pseudomonadati</taxon>
        <taxon>Pseudomonadota</taxon>
        <taxon>Alphaproteobacteria</taxon>
        <taxon>Hyphomicrobiales</taxon>
        <taxon>Blastochloridaceae</taxon>
        <taxon>Blastochloris</taxon>
    </lineage>
</organism>
<evidence type="ECO:0000256" key="1">
    <source>
        <dbReference type="ARBA" id="ARBA00023015"/>
    </source>
</evidence>
<dbReference type="PATRIC" id="fig|1079.8.peg.2161"/>
<dbReference type="PROSITE" id="PS51118">
    <property type="entry name" value="HTH_HXLR"/>
    <property type="match status" value="1"/>
</dbReference>
<gene>
    <name evidence="5" type="ORF">BV133_2099</name>
</gene>
<reference evidence="5" key="1">
    <citation type="journal article" date="2015" name="Genome Announc.">
        <title>Complete Genome Sequence of the Bacteriochlorophyll b-Producing Photosynthetic Bacterium Blastochloris viridis.</title>
        <authorList>
            <person name="Tsukatani Y."/>
            <person name="Hirose Y."/>
            <person name="Harada J."/>
            <person name="Misawa N."/>
            <person name="Mori K."/>
            <person name="Inoue K."/>
            <person name="Tamiaki H."/>
        </authorList>
    </citation>
    <scope>NUCLEOTIDE SEQUENCE [LARGE SCALE GENOMIC DNA]</scope>
    <source>
        <strain evidence="5">DSM 133</strain>
    </source>
</reference>
<dbReference type="InterPro" id="IPR036388">
    <property type="entry name" value="WH-like_DNA-bd_sf"/>
</dbReference>
<evidence type="ECO:0000259" key="4">
    <source>
        <dbReference type="PROSITE" id="PS51118"/>
    </source>
</evidence>